<name>W2C780_9BACT</name>
<dbReference type="CDD" id="cd00609">
    <property type="entry name" value="AAT_like"/>
    <property type="match status" value="1"/>
</dbReference>
<evidence type="ECO:0000256" key="6">
    <source>
        <dbReference type="RuleBase" id="RU000481"/>
    </source>
</evidence>
<comment type="similarity">
    <text evidence="2 6">Belongs to the class-I pyridoxal-phosphate-dependent aminotransferase family.</text>
</comment>
<proteinExistence type="inferred from homology"/>
<dbReference type="GO" id="GO:0030170">
    <property type="term" value="F:pyridoxal phosphate binding"/>
    <property type="evidence" value="ECO:0007669"/>
    <property type="project" value="InterPro"/>
</dbReference>
<evidence type="ECO:0000313" key="8">
    <source>
        <dbReference type="EMBL" id="ETK02311.1"/>
    </source>
</evidence>
<reference evidence="8 9" key="1">
    <citation type="submission" date="2013-11" db="EMBL/GenBank/DDBJ databases">
        <title>Single cell genomics of uncultured Tannerella BU063 (oral taxon 286).</title>
        <authorList>
            <person name="Beall C.J."/>
            <person name="Campbell A.G."/>
            <person name="Griffen A.L."/>
            <person name="Podar M."/>
            <person name="Leys E.J."/>
        </authorList>
    </citation>
    <scope>NUCLEOTIDE SEQUENCE [LARGE SCALE GENOMIC DNA]</scope>
    <source>
        <strain evidence="8">Cell 2</strain>
    </source>
</reference>
<keyword evidence="5" id="KW-0663">Pyridoxal phosphate</keyword>
<dbReference type="Proteomes" id="UP000018837">
    <property type="component" value="Unassembled WGS sequence"/>
</dbReference>
<evidence type="ECO:0000256" key="1">
    <source>
        <dbReference type="ARBA" id="ARBA00001933"/>
    </source>
</evidence>
<dbReference type="InterPro" id="IPR004838">
    <property type="entry name" value="NHTrfase_class1_PyrdxlP-BS"/>
</dbReference>
<dbReference type="InterPro" id="IPR004839">
    <property type="entry name" value="Aminotransferase_I/II_large"/>
</dbReference>
<evidence type="ECO:0000256" key="3">
    <source>
        <dbReference type="ARBA" id="ARBA00022576"/>
    </source>
</evidence>
<protein>
    <recommendedName>
        <fullName evidence="6">Aminotransferase</fullName>
        <ecNumber evidence="6">2.6.1.-</ecNumber>
    </recommendedName>
</protein>
<feature type="non-terminal residue" evidence="8">
    <location>
        <position position="373"/>
    </location>
</feature>
<dbReference type="InterPro" id="IPR015424">
    <property type="entry name" value="PyrdxlP-dep_Trfase"/>
</dbReference>
<comment type="caution">
    <text evidence="8">The sequence shown here is derived from an EMBL/GenBank/DDBJ whole genome shotgun (WGS) entry which is preliminary data.</text>
</comment>
<dbReference type="EC" id="2.6.1.-" evidence="6"/>
<dbReference type="SUPFAM" id="SSF53383">
    <property type="entry name" value="PLP-dependent transferases"/>
    <property type="match status" value="1"/>
</dbReference>
<dbReference type="InterPro" id="IPR050596">
    <property type="entry name" value="AspAT/PAT-like"/>
</dbReference>
<dbReference type="Pfam" id="PF00155">
    <property type="entry name" value="Aminotran_1_2"/>
    <property type="match status" value="1"/>
</dbReference>
<dbReference type="AlphaFoldDB" id="W2C780"/>
<comment type="cofactor">
    <cofactor evidence="1 6">
        <name>pyridoxal 5'-phosphate</name>
        <dbReference type="ChEBI" id="CHEBI:597326"/>
    </cofactor>
</comment>
<accession>W2C780</accession>
<feature type="domain" description="Aminotransferase class I/classII large" evidence="7">
    <location>
        <begin position="32"/>
        <end position="373"/>
    </location>
</feature>
<evidence type="ECO:0000256" key="4">
    <source>
        <dbReference type="ARBA" id="ARBA00022679"/>
    </source>
</evidence>
<dbReference type="PANTHER" id="PTHR46383:SF1">
    <property type="entry name" value="ASPARTATE AMINOTRANSFERASE"/>
    <property type="match status" value="1"/>
</dbReference>
<dbReference type="Gene3D" id="3.90.1150.10">
    <property type="entry name" value="Aspartate Aminotransferase, domain 1"/>
    <property type="match status" value="1"/>
</dbReference>
<keyword evidence="4 6" id="KW-0808">Transferase</keyword>
<organism evidence="8 9">
    <name type="scientific">Tannerella sp. oral taxon BU063 isolate Cell 2</name>
    <dbReference type="NCBI Taxonomy" id="1411148"/>
    <lineage>
        <taxon>Bacteria</taxon>
        <taxon>Pseudomonadati</taxon>
        <taxon>Bacteroidota</taxon>
        <taxon>Bacteroidia</taxon>
        <taxon>Bacteroidales</taxon>
        <taxon>Tannerellaceae</taxon>
        <taxon>Tannerella</taxon>
    </lineage>
</organism>
<gene>
    <name evidence="8" type="ORF">N425_05200</name>
</gene>
<dbReference type="InterPro" id="IPR015421">
    <property type="entry name" value="PyrdxlP-dep_Trfase_major"/>
</dbReference>
<dbReference type="PROSITE" id="PS00105">
    <property type="entry name" value="AA_TRANSFER_CLASS_1"/>
    <property type="match status" value="1"/>
</dbReference>
<dbReference type="PRINTS" id="PR00753">
    <property type="entry name" value="ACCSYNTHASE"/>
</dbReference>
<dbReference type="GO" id="GO:0006520">
    <property type="term" value="P:amino acid metabolic process"/>
    <property type="evidence" value="ECO:0007669"/>
    <property type="project" value="InterPro"/>
</dbReference>
<dbReference type="EMBL" id="AYUF01000369">
    <property type="protein sequence ID" value="ETK02311.1"/>
    <property type="molecule type" value="Genomic_DNA"/>
</dbReference>
<dbReference type="FunFam" id="3.40.640.10:FF:000033">
    <property type="entry name" value="Aspartate aminotransferase"/>
    <property type="match status" value="1"/>
</dbReference>
<evidence type="ECO:0000256" key="2">
    <source>
        <dbReference type="ARBA" id="ARBA00007441"/>
    </source>
</evidence>
<evidence type="ECO:0000313" key="9">
    <source>
        <dbReference type="Proteomes" id="UP000018837"/>
    </source>
</evidence>
<evidence type="ECO:0000256" key="5">
    <source>
        <dbReference type="ARBA" id="ARBA00022898"/>
    </source>
</evidence>
<dbReference type="InterPro" id="IPR015422">
    <property type="entry name" value="PyrdxlP-dep_Trfase_small"/>
</dbReference>
<evidence type="ECO:0000259" key="7">
    <source>
        <dbReference type="Pfam" id="PF00155"/>
    </source>
</evidence>
<keyword evidence="3 6" id="KW-0032">Aminotransferase</keyword>
<dbReference type="PANTHER" id="PTHR46383">
    <property type="entry name" value="ASPARTATE AMINOTRANSFERASE"/>
    <property type="match status" value="1"/>
</dbReference>
<dbReference type="Gene3D" id="3.40.640.10">
    <property type="entry name" value="Type I PLP-dependent aspartate aminotransferase-like (Major domain)"/>
    <property type="match status" value="1"/>
</dbReference>
<dbReference type="GO" id="GO:0008483">
    <property type="term" value="F:transaminase activity"/>
    <property type="evidence" value="ECO:0007669"/>
    <property type="project" value="UniProtKB-KW"/>
</dbReference>
<sequence>MEHLSVRLTSLSSSATLAMSQKSNELKAQGVDVINLSVGEPDFFTPDPIKAAAKKAIDNNFSFYSPVPGFLDLRKAIVAKLKRENGLDYTVDQIIVSNGAKQSICNTLLCLVDPGDEVIVPAPYWVSYVEMVKLAEGTNVILPAGIDQNFKITPEQLEAAITPKTKALILCTPSNPTGSVYSHDELEALADVLARHPQVVVISDEIYEHINYVGRHASIASFPVLRDRVAVINGVSKAYAMTGWRIGFLAAPLWLARAASKLQGQYTSGPSSIAQKAACEAFSGDQTCVEEMRVAFKRRRDLICRLCREIPDVRLAVPDGAFYIFPDVSRYFGRSAGDRKIYDSADLAMYLLETAHVATVGGHAFGAPDCIRL</sequence>